<proteinExistence type="predicted"/>
<keyword evidence="2" id="KW-1185">Reference proteome</keyword>
<reference evidence="1 2" key="2">
    <citation type="journal article" date="2022" name="Mol. Ecol. Resour.">
        <title>The genomes of chicory, endive, great burdock and yacon provide insights into Asteraceae paleo-polyploidization history and plant inulin production.</title>
        <authorList>
            <person name="Fan W."/>
            <person name="Wang S."/>
            <person name="Wang H."/>
            <person name="Wang A."/>
            <person name="Jiang F."/>
            <person name="Liu H."/>
            <person name="Zhao H."/>
            <person name="Xu D."/>
            <person name="Zhang Y."/>
        </authorList>
    </citation>
    <scope>NUCLEOTIDE SEQUENCE [LARGE SCALE GENOMIC DNA]</scope>
    <source>
        <strain evidence="2">cv. Yunnan</strain>
        <tissue evidence="1">Leaves</tissue>
    </source>
</reference>
<gene>
    <name evidence="1" type="ORF">L1987_27648</name>
</gene>
<comment type="caution">
    <text evidence="1">The sequence shown here is derived from an EMBL/GenBank/DDBJ whole genome shotgun (WGS) entry which is preliminary data.</text>
</comment>
<evidence type="ECO:0000313" key="1">
    <source>
        <dbReference type="EMBL" id="KAI3805350.1"/>
    </source>
</evidence>
<evidence type="ECO:0000313" key="2">
    <source>
        <dbReference type="Proteomes" id="UP001056120"/>
    </source>
</evidence>
<dbReference type="EMBL" id="CM042026">
    <property type="protein sequence ID" value="KAI3805350.1"/>
    <property type="molecule type" value="Genomic_DNA"/>
</dbReference>
<reference evidence="2" key="1">
    <citation type="journal article" date="2022" name="Mol. Ecol. Resour.">
        <title>The genomes of chicory, endive, great burdock and yacon provide insights into Asteraceae palaeo-polyploidization history and plant inulin production.</title>
        <authorList>
            <person name="Fan W."/>
            <person name="Wang S."/>
            <person name="Wang H."/>
            <person name="Wang A."/>
            <person name="Jiang F."/>
            <person name="Liu H."/>
            <person name="Zhao H."/>
            <person name="Xu D."/>
            <person name="Zhang Y."/>
        </authorList>
    </citation>
    <scope>NUCLEOTIDE SEQUENCE [LARGE SCALE GENOMIC DNA]</scope>
    <source>
        <strain evidence="2">cv. Yunnan</strain>
    </source>
</reference>
<sequence>MDHDPTTVVSEGVLEAAVPADAPVPQRLRVYVKEWHWIARTLQAWRAREEIPLLLTSLDHHAYPDHYHSLIHTLELDLGHAQEDLGYLRNLREHYWTMMADQEQFDLALRTACDRLVGTERRLADLEERTTAAE</sequence>
<organism evidence="1 2">
    <name type="scientific">Smallanthus sonchifolius</name>
    <dbReference type="NCBI Taxonomy" id="185202"/>
    <lineage>
        <taxon>Eukaryota</taxon>
        <taxon>Viridiplantae</taxon>
        <taxon>Streptophyta</taxon>
        <taxon>Embryophyta</taxon>
        <taxon>Tracheophyta</taxon>
        <taxon>Spermatophyta</taxon>
        <taxon>Magnoliopsida</taxon>
        <taxon>eudicotyledons</taxon>
        <taxon>Gunneridae</taxon>
        <taxon>Pentapetalae</taxon>
        <taxon>asterids</taxon>
        <taxon>campanulids</taxon>
        <taxon>Asterales</taxon>
        <taxon>Asteraceae</taxon>
        <taxon>Asteroideae</taxon>
        <taxon>Heliantheae alliance</taxon>
        <taxon>Millerieae</taxon>
        <taxon>Smallanthus</taxon>
    </lineage>
</organism>
<accession>A0ACB9IBG4</accession>
<protein>
    <submittedName>
        <fullName evidence="1">Uncharacterized protein</fullName>
    </submittedName>
</protein>
<name>A0ACB9IBG4_9ASTR</name>
<dbReference type="Proteomes" id="UP001056120">
    <property type="component" value="Linkage Group LG09"/>
</dbReference>